<keyword evidence="1" id="KW-0472">Membrane</keyword>
<evidence type="ECO:0000256" key="1">
    <source>
        <dbReference type="SAM" id="Phobius"/>
    </source>
</evidence>
<gene>
    <name evidence="3" type="ORF">JOE42_002966</name>
</gene>
<feature type="chain" id="PRO_5046699158" evidence="2">
    <location>
        <begin position="29"/>
        <end position="676"/>
    </location>
</feature>
<dbReference type="RefSeq" id="WP_204869080.1">
    <property type="nucleotide sequence ID" value="NZ_JAFBBK010000001.1"/>
</dbReference>
<keyword evidence="1" id="KW-1133">Transmembrane helix</keyword>
<keyword evidence="1" id="KW-0812">Transmembrane</keyword>
<keyword evidence="4" id="KW-1185">Reference proteome</keyword>
<organism evidence="3 4">
    <name type="scientific">Rhodococcoides corynebacterioides</name>
    <dbReference type="NCBI Taxonomy" id="53972"/>
    <lineage>
        <taxon>Bacteria</taxon>
        <taxon>Bacillati</taxon>
        <taxon>Actinomycetota</taxon>
        <taxon>Actinomycetes</taxon>
        <taxon>Mycobacteriales</taxon>
        <taxon>Nocardiaceae</taxon>
        <taxon>Rhodococcoides</taxon>
    </lineage>
</organism>
<keyword evidence="2" id="KW-0732">Signal</keyword>
<reference evidence="3 4" key="1">
    <citation type="submission" date="2021-01" db="EMBL/GenBank/DDBJ databases">
        <title>Genomics of switchgrass bacterial isolates.</title>
        <authorList>
            <person name="Shade A."/>
        </authorList>
    </citation>
    <scope>NUCLEOTIDE SEQUENCE [LARGE SCALE GENOMIC DNA]</scope>
    <source>
        <strain evidence="3 4">PvP111</strain>
    </source>
</reference>
<proteinExistence type="predicted"/>
<name>A0ABS2KWE3_9NOCA</name>
<evidence type="ECO:0000313" key="3">
    <source>
        <dbReference type="EMBL" id="MBM7416233.1"/>
    </source>
</evidence>
<evidence type="ECO:0000313" key="4">
    <source>
        <dbReference type="Proteomes" id="UP000703038"/>
    </source>
</evidence>
<sequence length="676" mass="68386">MRVVPSRRRAVAASVVVFSLLLSSPGLAVAQEDSEPAPVSTPLSFASMGLGGSIALAGQRGSAVVTVPVPPGTVPAALRGIVEVPAGLERGWLDVTHRGRIVGRVDLPTGVPTAPVEIPLTGLDVVDDTVTLEMATTVVPSAGYCLDSRESSTVRLQDPAMDVVGTPANPTVVADFLPPVLSGLRIFVPDEPTADQSTAALTLATSVVDFYGSQPVRVSVVPASAAGGAAPDGPFERSVVLTQNTDPDARLIYPATPGAPPQLFVSGDGTTLVDQIALLTSDVSALAVSTRVSAGAVRERPTLTADAMTLGDMSLGPLTASGSGEVTVTVPVDQTRLGRAASNLRVHVLGDYTPLSSEIAGALRISVGSNDLVTWPADDTGRIDQWVDVPADLVDRVTSLDVVMQTSGNGDACSTGGSLTLTVDGGTTIESSGGTPDARGFASVPQALMPTVDVALAQQDLPNTVRAATLLTGLQRLSARALSPAVVPVEQLLTGSDPGLLVAPDGVDDLGGDSGLTLPLATTGTSILTLRDAEGDDDGAQVTVDSDVPFASVQVARDSDRTLLVATASDPVQLDGLVSWLGADPTRWEGLTGDVVLGAGEREPVSLSSSADVAGSEPVAAGSTAPSGVSAILVAGLVALLVGVVAAVLVFVRSRGRQDEVPPTRPDVSGGSSETS</sequence>
<accession>A0ABS2KWE3</accession>
<protein>
    <submittedName>
        <fullName evidence="3">Uncharacterized protein</fullName>
    </submittedName>
</protein>
<evidence type="ECO:0000256" key="2">
    <source>
        <dbReference type="SAM" id="SignalP"/>
    </source>
</evidence>
<dbReference type="EMBL" id="JAFBBK010000001">
    <property type="protein sequence ID" value="MBM7416233.1"/>
    <property type="molecule type" value="Genomic_DNA"/>
</dbReference>
<dbReference type="Proteomes" id="UP000703038">
    <property type="component" value="Unassembled WGS sequence"/>
</dbReference>
<feature type="signal peptide" evidence="2">
    <location>
        <begin position="1"/>
        <end position="28"/>
    </location>
</feature>
<comment type="caution">
    <text evidence="3">The sequence shown here is derived from an EMBL/GenBank/DDBJ whole genome shotgun (WGS) entry which is preliminary data.</text>
</comment>
<feature type="transmembrane region" description="Helical" evidence="1">
    <location>
        <begin position="631"/>
        <end position="652"/>
    </location>
</feature>